<evidence type="ECO:0000313" key="1">
    <source>
        <dbReference type="EMBL" id="SPT78911.1"/>
    </source>
</evidence>
<proteinExistence type="predicted"/>
<organism evidence="1 2">
    <name type="scientific">Anaerobiospirillum thomasii</name>
    <dbReference type="NCBI Taxonomy" id="179995"/>
    <lineage>
        <taxon>Bacteria</taxon>
        <taxon>Pseudomonadati</taxon>
        <taxon>Pseudomonadota</taxon>
        <taxon>Gammaproteobacteria</taxon>
        <taxon>Aeromonadales</taxon>
        <taxon>Succinivibrionaceae</taxon>
        <taxon>Anaerobiospirillum</taxon>
    </lineage>
</organism>
<dbReference type="AlphaFoldDB" id="A0A2X0XNA7"/>
<sequence>MAIHKNVIKMPVAPDFFSFLGATGLALPRVLVASGVFCGSFISFSVISIRADKLPLHGASSGGTLPSMRLNTFISPFK</sequence>
<protein>
    <submittedName>
        <fullName evidence="1">Uncharacterized protein</fullName>
    </submittedName>
</protein>
<evidence type="ECO:0000313" key="2">
    <source>
        <dbReference type="Proteomes" id="UP000250086"/>
    </source>
</evidence>
<dbReference type="RefSeq" id="WP_113745161.1">
    <property type="nucleotide sequence ID" value="NZ_UAPV01000006.1"/>
</dbReference>
<keyword evidence="2" id="KW-1185">Reference proteome</keyword>
<dbReference type="Proteomes" id="UP000250086">
    <property type="component" value="Unassembled WGS sequence"/>
</dbReference>
<name>A0A2X0XNA7_9GAMM</name>
<dbReference type="EMBL" id="UAPV01000006">
    <property type="protein sequence ID" value="SPT78911.1"/>
    <property type="molecule type" value="Genomic_DNA"/>
</dbReference>
<reference evidence="1 2" key="1">
    <citation type="submission" date="2018-06" db="EMBL/GenBank/DDBJ databases">
        <authorList>
            <consortium name="Pathogen Informatics"/>
            <person name="Doyle S."/>
        </authorList>
    </citation>
    <scope>NUCLEOTIDE SEQUENCE [LARGE SCALE GENOMIC DNA]</scope>
    <source>
        <strain evidence="1 2">NCTC13093</strain>
    </source>
</reference>
<accession>A0A2X0XNA7</accession>
<gene>
    <name evidence="1" type="ORF">NCTC13093_02543</name>
</gene>